<sequence length="107" mass="11779">MSRGSEATMVVILRLLRELLIVSLVFFGNSDVVRPWYLMLDSQQTSHGMNVQSEGTTGKSYFSKRDVSYGLQVSVVQVLVVTCYGGGDGIIDYKPENERDEVNSGPG</sequence>
<dbReference type="AlphaFoldDB" id="A0A7J6V282"/>
<name>A0A7J6V282_THATH</name>
<gene>
    <name evidence="1" type="ORF">FRX31_031439</name>
</gene>
<evidence type="ECO:0000313" key="2">
    <source>
        <dbReference type="Proteomes" id="UP000554482"/>
    </source>
</evidence>
<protein>
    <submittedName>
        <fullName evidence="1">Uncharacterized protein</fullName>
    </submittedName>
</protein>
<evidence type="ECO:0000313" key="1">
    <source>
        <dbReference type="EMBL" id="KAF5178973.1"/>
    </source>
</evidence>
<dbReference type="Proteomes" id="UP000554482">
    <property type="component" value="Unassembled WGS sequence"/>
</dbReference>
<proteinExistence type="predicted"/>
<comment type="caution">
    <text evidence="1">The sequence shown here is derived from an EMBL/GenBank/DDBJ whole genome shotgun (WGS) entry which is preliminary data.</text>
</comment>
<organism evidence="1 2">
    <name type="scientific">Thalictrum thalictroides</name>
    <name type="common">Rue-anemone</name>
    <name type="synonym">Anemone thalictroides</name>
    <dbReference type="NCBI Taxonomy" id="46969"/>
    <lineage>
        <taxon>Eukaryota</taxon>
        <taxon>Viridiplantae</taxon>
        <taxon>Streptophyta</taxon>
        <taxon>Embryophyta</taxon>
        <taxon>Tracheophyta</taxon>
        <taxon>Spermatophyta</taxon>
        <taxon>Magnoliopsida</taxon>
        <taxon>Ranunculales</taxon>
        <taxon>Ranunculaceae</taxon>
        <taxon>Thalictroideae</taxon>
        <taxon>Thalictrum</taxon>
    </lineage>
</organism>
<dbReference type="EMBL" id="JABWDY010039361">
    <property type="protein sequence ID" value="KAF5178973.1"/>
    <property type="molecule type" value="Genomic_DNA"/>
</dbReference>
<reference evidence="1 2" key="1">
    <citation type="submission" date="2020-06" db="EMBL/GenBank/DDBJ databases">
        <title>Transcriptomic and genomic resources for Thalictrum thalictroides and T. hernandezii: Facilitating candidate gene discovery in an emerging model plant lineage.</title>
        <authorList>
            <person name="Arias T."/>
            <person name="Riano-Pachon D.M."/>
            <person name="Di Stilio V.S."/>
        </authorList>
    </citation>
    <scope>NUCLEOTIDE SEQUENCE [LARGE SCALE GENOMIC DNA]</scope>
    <source>
        <strain evidence="2">cv. WT478/WT964</strain>
        <tissue evidence="1">Leaves</tissue>
    </source>
</reference>
<accession>A0A7J6V282</accession>
<keyword evidence="2" id="KW-1185">Reference proteome</keyword>